<feature type="transmembrane region" description="Helical" evidence="7">
    <location>
        <begin position="256"/>
        <end position="277"/>
    </location>
</feature>
<proteinExistence type="inferred from homology"/>
<feature type="domain" description="ABC transmembrane type-1" evidence="8">
    <location>
        <begin position="98"/>
        <end position="314"/>
    </location>
</feature>
<comment type="subcellular location">
    <subcellularLocation>
        <location evidence="1 7">Cell membrane</location>
        <topology evidence="1 7">Multi-pass membrane protein</topology>
    </subcellularLocation>
</comment>
<feature type="transmembrane region" description="Helical" evidence="7">
    <location>
        <begin position="104"/>
        <end position="125"/>
    </location>
</feature>
<evidence type="ECO:0000256" key="7">
    <source>
        <dbReference type="RuleBase" id="RU363032"/>
    </source>
</evidence>
<keyword evidence="6 7" id="KW-0472">Membrane</keyword>
<feature type="transmembrane region" description="Helical" evidence="7">
    <location>
        <begin position="137"/>
        <end position="161"/>
    </location>
</feature>
<dbReference type="AlphaFoldDB" id="A0A142NR30"/>
<dbReference type="PROSITE" id="PS50928">
    <property type="entry name" value="ABC_TM1"/>
    <property type="match status" value="1"/>
</dbReference>
<keyword evidence="4 7" id="KW-0812">Transmembrane</keyword>
<organism evidence="9 10">
    <name type="scientific">Brevibacterium linens</name>
    <dbReference type="NCBI Taxonomy" id="1703"/>
    <lineage>
        <taxon>Bacteria</taxon>
        <taxon>Bacillati</taxon>
        <taxon>Actinomycetota</taxon>
        <taxon>Actinomycetes</taxon>
        <taxon>Micrococcales</taxon>
        <taxon>Brevibacteriaceae</taxon>
        <taxon>Brevibacterium</taxon>
    </lineage>
</organism>
<evidence type="ECO:0000256" key="4">
    <source>
        <dbReference type="ARBA" id="ARBA00022692"/>
    </source>
</evidence>
<protein>
    <submittedName>
        <fullName evidence="9">Peptide ABC transporter permease</fullName>
    </submittedName>
</protein>
<evidence type="ECO:0000256" key="6">
    <source>
        <dbReference type="ARBA" id="ARBA00023136"/>
    </source>
</evidence>
<dbReference type="EMBL" id="CP014869">
    <property type="protein sequence ID" value="AMT94461.1"/>
    <property type="molecule type" value="Genomic_DNA"/>
</dbReference>
<evidence type="ECO:0000313" key="10">
    <source>
        <dbReference type="Proteomes" id="UP000075950"/>
    </source>
</evidence>
<dbReference type="Proteomes" id="UP000075950">
    <property type="component" value="Chromosome"/>
</dbReference>
<name>A0A142NR30_BRELN</name>
<accession>A0A142NR30</accession>
<evidence type="ECO:0000256" key="3">
    <source>
        <dbReference type="ARBA" id="ARBA00022475"/>
    </source>
</evidence>
<dbReference type="PANTHER" id="PTHR30465:SF0">
    <property type="entry name" value="OLIGOPEPTIDE TRANSPORT SYSTEM PERMEASE PROTEIN APPB"/>
    <property type="match status" value="1"/>
</dbReference>
<evidence type="ECO:0000259" key="8">
    <source>
        <dbReference type="PROSITE" id="PS50928"/>
    </source>
</evidence>
<dbReference type="KEGG" id="bly:A2T55_12320"/>
<dbReference type="InterPro" id="IPR000515">
    <property type="entry name" value="MetI-like"/>
</dbReference>
<dbReference type="RefSeq" id="WP_062243764.1">
    <property type="nucleotide sequence ID" value="NZ_CP014869.1"/>
</dbReference>
<dbReference type="SUPFAM" id="SSF161098">
    <property type="entry name" value="MetI-like"/>
    <property type="match status" value="1"/>
</dbReference>
<sequence>MGKYVLRRFINYFILAFIATVTAYITSSSFMDPASRYRGQNPPLSEDSIRSILNGHGTNPEVPVLERTWNWLTNIFLHADFGTTVHNSPVLQEILVRAGVSLKLLLIGSIIGAILGVILGVWGAVKQYKASDQVVTYSSYLIIATPTFVIGVILMIIATGFNNALGTTLIRFSGDYSANIDPGFIPWFTDQLSHMLLPTLALVLMGAATYSRYQRSVMLDVLASDFIRTARSKGRTRKTALVKHGVRVALIPMSTYFAYAFGTLVAGSAMLEVVFSWNGMGQFTINSILGSDINAAAGSVLFVAVLTLLASTLSEVLYAALDPRVRI</sequence>
<evidence type="ECO:0000256" key="1">
    <source>
        <dbReference type="ARBA" id="ARBA00004651"/>
    </source>
</evidence>
<dbReference type="GO" id="GO:0055085">
    <property type="term" value="P:transmembrane transport"/>
    <property type="evidence" value="ECO:0007669"/>
    <property type="project" value="InterPro"/>
</dbReference>
<gene>
    <name evidence="9" type="ORF">A2T55_12320</name>
</gene>
<dbReference type="CDD" id="cd06261">
    <property type="entry name" value="TM_PBP2"/>
    <property type="match status" value="1"/>
</dbReference>
<dbReference type="Gene3D" id="1.10.3720.10">
    <property type="entry name" value="MetI-like"/>
    <property type="match status" value="1"/>
</dbReference>
<comment type="similarity">
    <text evidence="7">Belongs to the binding-protein-dependent transport system permease family.</text>
</comment>
<dbReference type="PANTHER" id="PTHR30465">
    <property type="entry name" value="INNER MEMBRANE ABC TRANSPORTER"/>
    <property type="match status" value="1"/>
</dbReference>
<dbReference type="GO" id="GO:0005886">
    <property type="term" value="C:plasma membrane"/>
    <property type="evidence" value="ECO:0007669"/>
    <property type="project" value="UniProtKB-SubCell"/>
</dbReference>
<keyword evidence="3" id="KW-1003">Cell membrane</keyword>
<reference evidence="10" key="1">
    <citation type="submission" date="2016-03" db="EMBL/GenBank/DDBJ databases">
        <authorList>
            <person name="Ploux O."/>
        </authorList>
    </citation>
    <scope>NUCLEOTIDE SEQUENCE [LARGE SCALE GENOMIC DNA]</scope>
    <source>
        <strain evidence="10">BS258</strain>
    </source>
</reference>
<feature type="transmembrane region" description="Helical" evidence="7">
    <location>
        <begin position="12"/>
        <end position="31"/>
    </location>
</feature>
<feature type="transmembrane region" description="Helical" evidence="7">
    <location>
        <begin position="192"/>
        <end position="210"/>
    </location>
</feature>
<evidence type="ECO:0000256" key="2">
    <source>
        <dbReference type="ARBA" id="ARBA00022448"/>
    </source>
</evidence>
<keyword evidence="2 7" id="KW-0813">Transport</keyword>
<feature type="transmembrane region" description="Helical" evidence="7">
    <location>
        <begin position="297"/>
        <end position="321"/>
    </location>
</feature>
<keyword evidence="5 7" id="KW-1133">Transmembrane helix</keyword>
<evidence type="ECO:0000256" key="5">
    <source>
        <dbReference type="ARBA" id="ARBA00022989"/>
    </source>
</evidence>
<evidence type="ECO:0000313" key="9">
    <source>
        <dbReference type="EMBL" id="AMT94461.1"/>
    </source>
</evidence>
<dbReference type="InterPro" id="IPR035906">
    <property type="entry name" value="MetI-like_sf"/>
</dbReference>
<dbReference type="Pfam" id="PF00528">
    <property type="entry name" value="BPD_transp_1"/>
    <property type="match status" value="1"/>
</dbReference>